<name>A0A1T4QUC1_9FIRM</name>
<dbReference type="GO" id="GO:0008233">
    <property type="term" value="F:peptidase activity"/>
    <property type="evidence" value="ECO:0007669"/>
    <property type="project" value="UniProtKB-KW"/>
</dbReference>
<keyword evidence="4 8" id="KW-0378">Hydrolase</keyword>
<dbReference type="AlphaFoldDB" id="A0A1T4QUC1"/>
<dbReference type="InterPro" id="IPR036590">
    <property type="entry name" value="SRAP-like"/>
</dbReference>
<keyword evidence="2 8" id="KW-0645">Protease</keyword>
<reference evidence="9 10" key="1">
    <citation type="submission" date="2017-02" db="EMBL/GenBank/DDBJ databases">
        <authorList>
            <person name="Peterson S.W."/>
        </authorList>
    </citation>
    <scope>NUCLEOTIDE SEQUENCE [LARGE SCALE GENOMIC DNA]</scope>
    <source>
        <strain evidence="9 10">ATCC 17233</strain>
    </source>
</reference>
<dbReference type="PANTHER" id="PTHR13604:SF0">
    <property type="entry name" value="ABASIC SITE PROCESSING PROTEIN HMCES"/>
    <property type="match status" value="1"/>
</dbReference>
<keyword evidence="3" id="KW-0227">DNA damage</keyword>
<dbReference type="Pfam" id="PF02586">
    <property type="entry name" value="SRAP"/>
    <property type="match status" value="1"/>
</dbReference>
<dbReference type="PANTHER" id="PTHR13604">
    <property type="entry name" value="DC12-RELATED"/>
    <property type="match status" value="1"/>
</dbReference>
<dbReference type="EMBL" id="FUXA01000027">
    <property type="protein sequence ID" value="SKA07207.1"/>
    <property type="molecule type" value="Genomic_DNA"/>
</dbReference>
<keyword evidence="7" id="KW-0456">Lyase</keyword>
<keyword evidence="5" id="KW-0190">Covalent protein-DNA linkage</keyword>
<evidence type="ECO:0000256" key="3">
    <source>
        <dbReference type="ARBA" id="ARBA00022763"/>
    </source>
</evidence>
<dbReference type="EC" id="3.4.-.-" evidence="8"/>
<accession>A0A1T4QUC1</accession>
<proteinExistence type="inferred from homology"/>
<sequence length="200" mass="23430">MCGRYRIEDTERFRSIIEEMMKSPLVDVWKKISEIKTLGEICPTDIVPVIAMNRRGEKAVFPMKWGFTGRQLLINARVETASEKESFRNEWLTHRCIIPASYYFEWSHMIGKDGKKKAVDKYSIQPKGSDMTWLCGLYRFENDLPVYVILTREPGQEVSAIHDRMPLILPEDLVSRWIRPDENPDELLEYALTEMVLEKV</sequence>
<dbReference type="GO" id="GO:0006508">
    <property type="term" value="P:proteolysis"/>
    <property type="evidence" value="ECO:0007669"/>
    <property type="project" value="UniProtKB-KW"/>
</dbReference>
<evidence type="ECO:0000256" key="4">
    <source>
        <dbReference type="ARBA" id="ARBA00022801"/>
    </source>
</evidence>
<dbReference type="Gene3D" id="3.90.1680.10">
    <property type="entry name" value="SOS response associated peptidase-like"/>
    <property type="match status" value="1"/>
</dbReference>
<evidence type="ECO:0000256" key="7">
    <source>
        <dbReference type="ARBA" id="ARBA00023239"/>
    </source>
</evidence>
<evidence type="ECO:0000256" key="6">
    <source>
        <dbReference type="ARBA" id="ARBA00023125"/>
    </source>
</evidence>
<dbReference type="InterPro" id="IPR003738">
    <property type="entry name" value="SRAP"/>
</dbReference>
<evidence type="ECO:0000256" key="2">
    <source>
        <dbReference type="ARBA" id="ARBA00022670"/>
    </source>
</evidence>
<protein>
    <recommendedName>
        <fullName evidence="8">Abasic site processing protein</fullName>
        <ecNumber evidence="8">3.4.-.-</ecNumber>
    </recommendedName>
</protein>
<keyword evidence="10" id="KW-1185">Reference proteome</keyword>
<evidence type="ECO:0000313" key="9">
    <source>
        <dbReference type="EMBL" id="SKA07207.1"/>
    </source>
</evidence>
<dbReference type="Proteomes" id="UP000189857">
    <property type="component" value="Unassembled WGS sequence"/>
</dbReference>
<organism evidence="9 10">
    <name type="scientific">Eubacterium ruminantium</name>
    <dbReference type="NCBI Taxonomy" id="42322"/>
    <lineage>
        <taxon>Bacteria</taxon>
        <taxon>Bacillati</taxon>
        <taxon>Bacillota</taxon>
        <taxon>Clostridia</taxon>
        <taxon>Eubacteriales</taxon>
        <taxon>Eubacteriaceae</taxon>
        <taxon>Eubacterium</taxon>
    </lineage>
</organism>
<gene>
    <name evidence="9" type="ORF">SAMN02745110_02522</name>
</gene>
<comment type="similarity">
    <text evidence="1 8">Belongs to the SOS response-associated peptidase family.</text>
</comment>
<dbReference type="RefSeq" id="WP_078788292.1">
    <property type="nucleotide sequence ID" value="NZ_FMTO01000027.1"/>
</dbReference>
<dbReference type="OrthoDB" id="9782620at2"/>
<evidence type="ECO:0000313" key="10">
    <source>
        <dbReference type="Proteomes" id="UP000189857"/>
    </source>
</evidence>
<keyword evidence="6" id="KW-0238">DNA-binding</keyword>
<evidence type="ECO:0000256" key="8">
    <source>
        <dbReference type="RuleBase" id="RU364100"/>
    </source>
</evidence>
<dbReference type="GO" id="GO:0003697">
    <property type="term" value="F:single-stranded DNA binding"/>
    <property type="evidence" value="ECO:0007669"/>
    <property type="project" value="InterPro"/>
</dbReference>
<dbReference type="GO" id="GO:0106300">
    <property type="term" value="P:protein-DNA covalent cross-linking repair"/>
    <property type="evidence" value="ECO:0007669"/>
    <property type="project" value="InterPro"/>
</dbReference>
<dbReference type="SUPFAM" id="SSF143081">
    <property type="entry name" value="BB1717-like"/>
    <property type="match status" value="1"/>
</dbReference>
<evidence type="ECO:0000256" key="1">
    <source>
        <dbReference type="ARBA" id="ARBA00008136"/>
    </source>
</evidence>
<evidence type="ECO:0000256" key="5">
    <source>
        <dbReference type="ARBA" id="ARBA00023124"/>
    </source>
</evidence>
<dbReference type="GO" id="GO:0016829">
    <property type="term" value="F:lyase activity"/>
    <property type="evidence" value="ECO:0007669"/>
    <property type="project" value="UniProtKB-KW"/>
</dbReference>